<evidence type="ECO:0000313" key="3">
    <source>
        <dbReference type="Proteomes" id="UP000503447"/>
    </source>
</evidence>
<dbReference type="AlphaFoldDB" id="A0A6M5YIL1"/>
<evidence type="ECO:0000256" key="1">
    <source>
        <dbReference type="SAM" id="MobiDB-lite"/>
    </source>
</evidence>
<keyword evidence="3" id="KW-1185">Reference proteome</keyword>
<dbReference type="EMBL" id="CP053452">
    <property type="protein sequence ID" value="QJW93170.1"/>
    <property type="molecule type" value="Genomic_DNA"/>
</dbReference>
<dbReference type="Proteomes" id="UP000503447">
    <property type="component" value="Chromosome"/>
</dbReference>
<sequence>MGSPRRARFVLTPLSLVGATRPNVHVSHLYATTGTLYNYRDDPPASDPARDAGLSPV</sequence>
<gene>
    <name evidence="2" type="ORF">FTUN_0675</name>
</gene>
<name>A0A6M5YIL1_9BACT</name>
<dbReference type="KEGG" id="ftj:FTUN_0675"/>
<proteinExistence type="predicted"/>
<protein>
    <submittedName>
        <fullName evidence="2">Uncharacterized protein</fullName>
    </submittedName>
</protein>
<reference evidence="3" key="1">
    <citation type="submission" date="2020-05" db="EMBL/GenBank/DDBJ databases">
        <title>Frigoriglobus tundricola gen. nov., sp. nov., a psychrotolerant cellulolytic planctomycete of the family Gemmataceae with two divergent copies of 16S rRNA gene.</title>
        <authorList>
            <person name="Kulichevskaya I.S."/>
            <person name="Ivanova A.A."/>
            <person name="Naumoff D.G."/>
            <person name="Beletsky A.V."/>
            <person name="Rijpstra W.I.C."/>
            <person name="Sinninghe Damste J.S."/>
            <person name="Mardanov A.V."/>
            <person name="Ravin N.V."/>
            <person name="Dedysh S.N."/>
        </authorList>
    </citation>
    <scope>NUCLEOTIDE SEQUENCE [LARGE SCALE GENOMIC DNA]</scope>
    <source>
        <strain evidence="3">PL17</strain>
    </source>
</reference>
<accession>A0A6M5YIL1</accession>
<feature type="region of interest" description="Disordered" evidence="1">
    <location>
        <begin position="37"/>
        <end position="57"/>
    </location>
</feature>
<evidence type="ECO:0000313" key="2">
    <source>
        <dbReference type="EMBL" id="QJW93170.1"/>
    </source>
</evidence>
<organism evidence="2 3">
    <name type="scientific">Frigoriglobus tundricola</name>
    <dbReference type="NCBI Taxonomy" id="2774151"/>
    <lineage>
        <taxon>Bacteria</taxon>
        <taxon>Pseudomonadati</taxon>
        <taxon>Planctomycetota</taxon>
        <taxon>Planctomycetia</taxon>
        <taxon>Gemmatales</taxon>
        <taxon>Gemmataceae</taxon>
        <taxon>Frigoriglobus</taxon>
    </lineage>
</organism>